<gene>
    <name evidence="1" type="ordered locus">SH0220</name>
</gene>
<evidence type="ECO:0000313" key="1">
    <source>
        <dbReference type="EMBL" id="BAE03529.1"/>
    </source>
</evidence>
<organism evidence="1 2">
    <name type="scientific">Staphylococcus haemolyticus (strain JCSC1435)</name>
    <dbReference type="NCBI Taxonomy" id="279808"/>
    <lineage>
        <taxon>Bacteria</taxon>
        <taxon>Bacillati</taxon>
        <taxon>Bacillota</taxon>
        <taxon>Bacilli</taxon>
        <taxon>Bacillales</taxon>
        <taxon>Staphylococcaceae</taxon>
        <taxon>Staphylococcus</taxon>
    </lineage>
</organism>
<accession>Q4L9Z6</accession>
<dbReference type="KEGG" id="sha:SH0220"/>
<sequence length="31" mass="3779">MNSLSFSHFLYLEVEILKSEFINGKYYNKTY</sequence>
<dbReference type="EMBL" id="AP006716">
    <property type="protein sequence ID" value="BAE03529.1"/>
    <property type="molecule type" value="Genomic_DNA"/>
</dbReference>
<protein>
    <submittedName>
        <fullName evidence="1">Uncharacterized protein</fullName>
    </submittedName>
</protein>
<dbReference type="AlphaFoldDB" id="Q4L9Z6"/>
<name>Q4L9Z6_STAHJ</name>
<evidence type="ECO:0000313" key="2">
    <source>
        <dbReference type="Proteomes" id="UP000000543"/>
    </source>
</evidence>
<proteinExistence type="predicted"/>
<dbReference type="HOGENOM" id="CLU_3398635_0_0_9"/>
<dbReference type="Proteomes" id="UP000000543">
    <property type="component" value="Chromosome"/>
</dbReference>
<reference evidence="1 2" key="1">
    <citation type="journal article" date="2005" name="J. Bacteriol.">
        <title>Whole-genome sequencing of Staphylococcus haemolyticus uncovers the extreme plasticity of its genome and the evolution of human-colonizing staphylococcal species.</title>
        <authorList>
            <person name="Takeuchi F."/>
            <person name="Watanabe S."/>
            <person name="Baba T."/>
            <person name="Yuzawa H."/>
            <person name="Ito T."/>
            <person name="Morimoto Y."/>
            <person name="Kuroda M."/>
            <person name="Cui L."/>
            <person name="Takahashi M."/>
            <person name="Ankai A."/>
            <person name="Baba S."/>
            <person name="Fukui S."/>
            <person name="Lee J.C."/>
            <person name="Hiramatsu K."/>
        </authorList>
    </citation>
    <scope>NUCLEOTIDE SEQUENCE [LARGE SCALE GENOMIC DNA]</scope>
    <source>
        <strain evidence="1 2">JCSC1435</strain>
    </source>
</reference>